<dbReference type="PANTHER" id="PTHR43877">
    <property type="entry name" value="AMINOALKYLPHOSPHONATE N-ACETYLTRANSFERASE-RELATED-RELATED"/>
    <property type="match status" value="1"/>
</dbReference>
<accession>A0A256FK34</accession>
<dbReference type="OrthoDB" id="9811979at2"/>
<dbReference type="Gene3D" id="3.40.630.30">
    <property type="match status" value="1"/>
</dbReference>
<evidence type="ECO:0000256" key="1">
    <source>
        <dbReference type="ARBA" id="ARBA00022679"/>
    </source>
</evidence>
<name>A0A256FK34_9HYPH</name>
<protein>
    <submittedName>
        <fullName evidence="4">Acetyltransferase domain protein</fullName>
    </submittedName>
</protein>
<dbReference type="SUPFAM" id="SSF55729">
    <property type="entry name" value="Acyl-CoA N-acyltransferases (Nat)"/>
    <property type="match status" value="1"/>
</dbReference>
<sequence length="163" mass="18306">MVVKSEFLIRRAKMSGEFVLMAELAVRAWLTAAHDIVLTDNSRDALEAKFLHDLNEDADCVLVAEQDGLIRGWAARVSKSNYISDLWVDPTYHRQGTGAALLDAIIAQILLDDFVQAEIGTHADNLPAISLYEKMGFRIYHRGGEWSESFGRSVEKARMRIVL</sequence>
<gene>
    <name evidence="4" type="ORF">CEV31_3251</name>
</gene>
<dbReference type="CDD" id="cd04301">
    <property type="entry name" value="NAT_SF"/>
    <property type="match status" value="1"/>
</dbReference>
<evidence type="ECO:0000259" key="3">
    <source>
        <dbReference type="PROSITE" id="PS51186"/>
    </source>
</evidence>
<keyword evidence="5" id="KW-1185">Reference proteome</keyword>
<evidence type="ECO:0000313" key="5">
    <source>
        <dbReference type="Proteomes" id="UP000215590"/>
    </source>
</evidence>
<keyword evidence="1 4" id="KW-0808">Transferase</keyword>
<evidence type="ECO:0000256" key="2">
    <source>
        <dbReference type="ARBA" id="ARBA00023315"/>
    </source>
</evidence>
<dbReference type="PANTHER" id="PTHR43877:SF1">
    <property type="entry name" value="ACETYLTRANSFERASE"/>
    <property type="match status" value="1"/>
</dbReference>
<reference evidence="4 5" key="1">
    <citation type="submission" date="2017-07" db="EMBL/GenBank/DDBJ databases">
        <title>Phylogenetic study on the rhizospheric bacterium Ochrobactrum sp. A44.</title>
        <authorList>
            <person name="Krzyzanowska D.M."/>
            <person name="Ossowicki A."/>
            <person name="Rajewska M."/>
            <person name="Maciag T."/>
            <person name="Kaczynski Z."/>
            <person name="Czerwicka M."/>
            <person name="Jafra S."/>
        </authorList>
    </citation>
    <scope>NUCLEOTIDE SEQUENCE [LARGE SCALE GENOMIC DNA]</scope>
    <source>
        <strain evidence="4 5">DSM 7216</strain>
    </source>
</reference>
<organism evidence="4 5">
    <name type="scientific">Brucella thiophenivorans</name>
    <dbReference type="NCBI Taxonomy" id="571255"/>
    <lineage>
        <taxon>Bacteria</taxon>
        <taxon>Pseudomonadati</taxon>
        <taxon>Pseudomonadota</taxon>
        <taxon>Alphaproteobacteria</taxon>
        <taxon>Hyphomicrobiales</taxon>
        <taxon>Brucellaceae</taxon>
        <taxon>Brucella/Ochrobactrum group</taxon>
        <taxon>Brucella</taxon>
    </lineage>
</organism>
<dbReference type="InterPro" id="IPR016181">
    <property type="entry name" value="Acyl_CoA_acyltransferase"/>
</dbReference>
<dbReference type="EMBL" id="NNRJ01000051">
    <property type="protein sequence ID" value="OYR14811.1"/>
    <property type="molecule type" value="Genomic_DNA"/>
</dbReference>
<dbReference type="Proteomes" id="UP000215590">
    <property type="component" value="Unassembled WGS sequence"/>
</dbReference>
<dbReference type="InterPro" id="IPR000182">
    <property type="entry name" value="GNAT_dom"/>
</dbReference>
<evidence type="ECO:0000313" key="4">
    <source>
        <dbReference type="EMBL" id="OYR14811.1"/>
    </source>
</evidence>
<comment type="caution">
    <text evidence="4">The sequence shown here is derived from an EMBL/GenBank/DDBJ whole genome shotgun (WGS) entry which is preliminary data.</text>
</comment>
<dbReference type="InterPro" id="IPR050832">
    <property type="entry name" value="Bact_Acetyltransf"/>
</dbReference>
<feature type="domain" description="N-acetyltransferase" evidence="3">
    <location>
        <begin position="24"/>
        <end position="161"/>
    </location>
</feature>
<dbReference type="Pfam" id="PF00583">
    <property type="entry name" value="Acetyltransf_1"/>
    <property type="match status" value="1"/>
</dbReference>
<dbReference type="PROSITE" id="PS51186">
    <property type="entry name" value="GNAT"/>
    <property type="match status" value="1"/>
</dbReference>
<proteinExistence type="predicted"/>
<dbReference type="AlphaFoldDB" id="A0A256FK34"/>
<dbReference type="GO" id="GO:0016747">
    <property type="term" value="F:acyltransferase activity, transferring groups other than amino-acyl groups"/>
    <property type="evidence" value="ECO:0007669"/>
    <property type="project" value="InterPro"/>
</dbReference>
<keyword evidence="2" id="KW-0012">Acyltransferase</keyword>